<evidence type="ECO:0000313" key="11">
    <source>
        <dbReference type="Proteomes" id="UP001156215"/>
    </source>
</evidence>
<reference evidence="10" key="1">
    <citation type="journal article" date="2022" name="Front. Microbiol.">
        <title>New perspectives on an old grouping: The genomic and phenotypic variability of Oxalobacter formigenes and the implications for calcium oxalate stone prevention.</title>
        <authorList>
            <person name="Chmiel J.A."/>
            <person name="Carr C."/>
            <person name="Stuivenberg G.A."/>
            <person name="Venema R."/>
            <person name="Chanyi R.M."/>
            <person name="Al K.F."/>
            <person name="Giguere D."/>
            <person name="Say H."/>
            <person name="Akouris P.P."/>
            <person name="Dominguez Romero S.A."/>
            <person name="Kwong A."/>
            <person name="Tai V."/>
            <person name="Koval S.F."/>
            <person name="Razvi H."/>
            <person name="Bjazevic J."/>
            <person name="Burton J.P."/>
        </authorList>
    </citation>
    <scope>NUCLEOTIDE SEQUENCE</scope>
    <source>
        <strain evidence="10">WoOx3</strain>
    </source>
</reference>
<dbReference type="PANTHER" id="PTHR11002:SF76">
    <property type="entry name" value="CARBONIC ANHYDRASE"/>
    <property type="match status" value="1"/>
</dbReference>
<name>A0A9E9P469_9BURK</name>
<keyword evidence="5" id="KW-0456">Lyase</keyword>
<dbReference type="SUPFAM" id="SSF53056">
    <property type="entry name" value="beta-carbonic anhydrase, cab"/>
    <property type="match status" value="1"/>
</dbReference>
<dbReference type="EMBL" id="CP098242">
    <property type="protein sequence ID" value="WAW10980.1"/>
    <property type="molecule type" value="Genomic_DNA"/>
</dbReference>
<evidence type="ECO:0000256" key="7">
    <source>
        <dbReference type="ARBA" id="ARBA00048348"/>
    </source>
</evidence>
<dbReference type="AlphaFoldDB" id="A0A9E9P469"/>
<dbReference type="PANTHER" id="PTHR11002">
    <property type="entry name" value="CARBONIC ANHYDRASE"/>
    <property type="match status" value="1"/>
</dbReference>
<keyword evidence="3 9" id="KW-0479">Metal-binding</keyword>
<dbReference type="CDD" id="cd00883">
    <property type="entry name" value="beta_CA_cladeA"/>
    <property type="match status" value="1"/>
</dbReference>
<keyword evidence="11" id="KW-1185">Reference proteome</keyword>
<evidence type="ECO:0000256" key="6">
    <source>
        <dbReference type="ARBA" id="ARBA00039351"/>
    </source>
</evidence>
<dbReference type="SMART" id="SM00947">
    <property type="entry name" value="Pro_CA"/>
    <property type="match status" value="1"/>
</dbReference>
<feature type="binding site" evidence="9">
    <location>
        <position position="53"/>
    </location>
    <ligand>
        <name>Zn(2+)</name>
        <dbReference type="ChEBI" id="CHEBI:29105"/>
    </ligand>
</feature>
<evidence type="ECO:0000256" key="5">
    <source>
        <dbReference type="ARBA" id="ARBA00023239"/>
    </source>
</evidence>
<gene>
    <name evidence="10" type="primary">can</name>
    <name evidence="10" type="ORF">NB640_04920</name>
</gene>
<dbReference type="GO" id="GO:0015976">
    <property type="term" value="P:carbon utilization"/>
    <property type="evidence" value="ECO:0007669"/>
    <property type="project" value="TreeGrafter"/>
</dbReference>
<protein>
    <recommendedName>
        <fullName evidence="6">Carbonic anhydrase 2</fullName>
        <ecNumber evidence="2">4.2.1.1</ecNumber>
    </recommendedName>
    <alternativeName>
        <fullName evidence="8">Carbonate dehydratase 2</fullName>
    </alternativeName>
</protein>
<evidence type="ECO:0000313" key="10">
    <source>
        <dbReference type="EMBL" id="WAW10980.1"/>
    </source>
</evidence>
<dbReference type="Proteomes" id="UP001156215">
    <property type="component" value="Chromosome"/>
</dbReference>
<dbReference type="GO" id="GO:0004089">
    <property type="term" value="F:carbonate dehydratase activity"/>
    <property type="evidence" value="ECO:0007669"/>
    <property type="project" value="UniProtKB-EC"/>
</dbReference>
<keyword evidence="4 9" id="KW-0862">Zinc</keyword>
<dbReference type="Pfam" id="PF00484">
    <property type="entry name" value="Pro_CA"/>
    <property type="match status" value="1"/>
</dbReference>
<evidence type="ECO:0000256" key="1">
    <source>
        <dbReference type="ARBA" id="ARBA00006217"/>
    </source>
</evidence>
<dbReference type="FunFam" id="3.40.1050.10:FF:000001">
    <property type="entry name" value="Carbonic anhydrase"/>
    <property type="match status" value="1"/>
</dbReference>
<dbReference type="RefSeq" id="WP_269310068.1">
    <property type="nucleotide sequence ID" value="NZ_CP098242.1"/>
</dbReference>
<dbReference type="EC" id="4.2.1.1" evidence="2"/>
<comment type="cofactor">
    <cofactor evidence="9">
        <name>Zn(2+)</name>
        <dbReference type="ChEBI" id="CHEBI:29105"/>
    </cofactor>
    <text evidence="9">Binds 1 zinc ion per subunit.</text>
</comment>
<dbReference type="InterPro" id="IPR001765">
    <property type="entry name" value="Carbonic_anhydrase"/>
</dbReference>
<dbReference type="Gene3D" id="3.40.1050.10">
    <property type="entry name" value="Carbonic anhydrase"/>
    <property type="match status" value="1"/>
</dbReference>
<evidence type="ECO:0000256" key="8">
    <source>
        <dbReference type="ARBA" id="ARBA00082533"/>
    </source>
</evidence>
<feature type="binding site" evidence="9">
    <location>
        <position position="109"/>
    </location>
    <ligand>
        <name>Zn(2+)</name>
        <dbReference type="ChEBI" id="CHEBI:29105"/>
    </ligand>
</feature>
<evidence type="ECO:0000256" key="9">
    <source>
        <dbReference type="PIRSR" id="PIRSR601765-1"/>
    </source>
</evidence>
<feature type="binding site" evidence="9">
    <location>
        <position position="55"/>
    </location>
    <ligand>
        <name>Zn(2+)</name>
        <dbReference type="ChEBI" id="CHEBI:29105"/>
    </ligand>
</feature>
<evidence type="ECO:0000256" key="3">
    <source>
        <dbReference type="ARBA" id="ARBA00022723"/>
    </source>
</evidence>
<dbReference type="KEGG" id="ovb:NB640_04920"/>
<comment type="catalytic activity">
    <reaction evidence="7">
        <text>hydrogencarbonate + H(+) = CO2 + H2O</text>
        <dbReference type="Rhea" id="RHEA:10748"/>
        <dbReference type="ChEBI" id="CHEBI:15377"/>
        <dbReference type="ChEBI" id="CHEBI:15378"/>
        <dbReference type="ChEBI" id="CHEBI:16526"/>
        <dbReference type="ChEBI" id="CHEBI:17544"/>
        <dbReference type="EC" id="4.2.1.1"/>
    </reaction>
</comment>
<accession>A0A9E9P469</accession>
<dbReference type="GO" id="GO:0008270">
    <property type="term" value="F:zinc ion binding"/>
    <property type="evidence" value="ECO:0007669"/>
    <property type="project" value="InterPro"/>
</dbReference>
<dbReference type="InterPro" id="IPR036874">
    <property type="entry name" value="Carbonic_anhydrase_sf"/>
</dbReference>
<evidence type="ECO:0000256" key="4">
    <source>
        <dbReference type="ARBA" id="ARBA00022833"/>
    </source>
</evidence>
<evidence type="ECO:0000256" key="2">
    <source>
        <dbReference type="ARBA" id="ARBA00012925"/>
    </source>
</evidence>
<proteinExistence type="inferred from homology"/>
<feature type="binding site" evidence="9">
    <location>
        <position position="112"/>
    </location>
    <ligand>
        <name>Zn(2+)</name>
        <dbReference type="ChEBI" id="CHEBI:29105"/>
    </ligand>
</feature>
<dbReference type="NCBIfam" id="NF007756">
    <property type="entry name" value="PRK10437.1"/>
    <property type="match status" value="1"/>
</dbReference>
<comment type="similarity">
    <text evidence="1">Belongs to the beta-class carbonic anhydrase family.</text>
</comment>
<organism evidence="10 11">
    <name type="scientific">Oxalobacter vibrioformis</name>
    <dbReference type="NCBI Taxonomy" id="933080"/>
    <lineage>
        <taxon>Bacteria</taxon>
        <taxon>Pseudomonadati</taxon>
        <taxon>Pseudomonadota</taxon>
        <taxon>Betaproteobacteria</taxon>
        <taxon>Burkholderiales</taxon>
        <taxon>Oxalobacteraceae</taxon>
        <taxon>Oxalobacter</taxon>
    </lineage>
</organism>
<sequence length="240" mass="27312">MAGKTFEYDPNDVELRTLFESNREWAAQMVSDDPGYFSRLVTQQLPNYFWIGCSDSRVPSTQITNLLPGDIFTHRNVANVVSYTDLSCLAVMQFAVDVLRVRHVIVTGHYDCSGVHVALKHQRVGLADNWLRHVQDVSQKHERYLGEALSEQTRYDRLCELNVIESVANVCHTTIIQDAWNRGQKLTIHGWVYGVHDGLLRDLGMTINSMSELAPKMQASLKRYEEEAGETLSGRNWLGQ</sequence>